<dbReference type="Proteomes" id="UP000807025">
    <property type="component" value="Unassembled WGS sequence"/>
</dbReference>
<comment type="caution">
    <text evidence="1">The sequence shown here is derived from an EMBL/GenBank/DDBJ whole genome shotgun (WGS) entry which is preliminary data.</text>
</comment>
<gene>
    <name evidence="1" type="ORF">BDN71DRAFT_1212873</name>
</gene>
<accession>A0A9P6DEA6</accession>
<dbReference type="AlphaFoldDB" id="A0A9P6DEA6"/>
<dbReference type="EMBL" id="MU154603">
    <property type="protein sequence ID" value="KAF9492295.1"/>
    <property type="molecule type" value="Genomic_DNA"/>
</dbReference>
<proteinExistence type="predicted"/>
<organism evidence="1 2">
    <name type="scientific">Pleurotus eryngii</name>
    <name type="common">Boletus of the steppes</name>
    <dbReference type="NCBI Taxonomy" id="5323"/>
    <lineage>
        <taxon>Eukaryota</taxon>
        <taxon>Fungi</taxon>
        <taxon>Dikarya</taxon>
        <taxon>Basidiomycota</taxon>
        <taxon>Agaricomycotina</taxon>
        <taxon>Agaricomycetes</taxon>
        <taxon>Agaricomycetidae</taxon>
        <taxon>Agaricales</taxon>
        <taxon>Pleurotineae</taxon>
        <taxon>Pleurotaceae</taxon>
        <taxon>Pleurotus</taxon>
    </lineage>
</organism>
<name>A0A9P6DEA6_PLEER</name>
<sequence length="60" mass="6757">MIPLLNSGLRILQPFPPAHYDAFAQCRSSVCIILPSIRIRCQMTGSCTFSYLQLDTARLK</sequence>
<reference evidence="1" key="1">
    <citation type="submission" date="2020-11" db="EMBL/GenBank/DDBJ databases">
        <authorList>
            <consortium name="DOE Joint Genome Institute"/>
            <person name="Ahrendt S."/>
            <person name="Riley R."/>
            <person name="Andreopoulos W."/>
            <person name="Labutti K."/>
            <person name="Pangilinan J."/>
            <person name="Ruiz-Duenas F.J."/>
            <person name="Barrasa J.M."/>
            <person name="Sanchez-Garcia M."/>
            <person name="Camarero S."/>
            <person name="Miyauchi S."/>
            <person name="Serrano A."/>
            <person name="Linde D."/>
            <person name="Babiker R."/>
            <person name="Drula E."/>
            <person name="Ayuso-Fernandez I."/>
            <person name="Pacheco R."/>
            <person name="Padilla G."/>
            <person name="Ferreira P."/>
            <person name="Barriuso J."/>
            <person name="Kellner H."/>
            <person name="Castanera R."/>
            <person name="Alfaro M."/>
            <person name="Ramirez L."/>
            <person name="Pisabarro A.G."/>
            <person name="Kuo A."/>
            <person name="Tritt A."/>
            <person name="Lipzen A."/>
            <person name="He G."/>
            <person name="Yan M."/>
            <person name="Ng V."/>
            <person name="Cullen D."/>
            <person name="Martin F."/>
            <person name="Rosso M.-N."/>
            <person name="Henrissat B."/>
            <person name="Hibbett D."/>
            <person name="Martinez A.T."/>
            <person name="Grigoriev I.V."/>
        </authorList>
    </citation>
    <scope>NUCLEOTIDE SEQUENCE</scope>
    <source>
        <strain evidence="1">ATCC 90797</strain>
    </source>
</reference>
<evidence type="ECO:0000313" key="1">
    <source>
        <dbReference type="EMBL" id="KAF9492295.1"/>
    </source>
</evidence>
<keyword evidence="2" id="KW-1185">Reference proteome</keyword>
<protein>
    <submittedName>
        <fullName evidence="1">Uncharacterized protein</fullName>
    </submittedName>
</protein>
<evidence type="ECO:0000313" key="2">
    <source>
        <dbReference type="Proteomes" id="UP000807025"/>
    </source>
</evidence>